<evidence type="ECO:0008006" key="2">
    <source>
        <dbReference type="Google" id="ProtNLM"/>
    </source>
</evidence>
<protein>
    <recommendedName>
        <fullName evidence="2">SCP2 domain-containing protein</fullName>
    </recommendedName>
</protein>
<sequence>MVDQDNASQSHQTKAKTTRLPKLIGAALTPIPLVLLQPVLGRLVRDIAKRRPELFERLGPHTETFFMIEIDEFPFVLRLLPDPEQPKLTAHRRHENIEFGASIGGPFMTLFTIIDGNSDSDAMFFARDVRVGGNTEAAVCLRNAMDDLEGSVIDDILDIGGPLFAPLRLVMAHLRTREAAI</sequence>
<dbReference type="InterPro" id="IPR036527">
    <property type="entry name" value="SCP2_sterol-bd_dom_sf"/>
</dbReference>
<reference evidence="1" key="1">
    <citation type="submission" date="2018-06" db="EMBL/GenBank/DDBJ databases">
        <authorList>
            <person name="Zhirakovskaya E."/>
        </authorList>
    </citation>
    <scope>NUCLEOTIDE SEQUENCE</scope>
</reference>
<dbReference type="SUPFAM" id="SSF55718">
    <property type="entry name" value="SCP-like"/>
    <property type="match status" value="1"/>
</dbReference>
<gene>
    <name evidence="1" type="ORF">MNBD_ALPHA12-1581</name>
</gene>
<proteinExistence type="predicted"/>
<name>A0A3B0U948_9ZZZZ</name>
<accession>A0A3B0U948</accession>
<evidence type="ECO:0000313" key="1">
    <source>
        <dbReference type="EMBL" id="VAW21059.1"/>
    </source>
</evidence>
<dbReference type="AlphaFoldDB" id="A0A3B0U948"/>
<organism evidence="1">
    <name type="scientific">hydrothermal vent metagenome</name>
    <dbReference type="NCBI Taxonomy" id="652676"/>
    <lineage>
        <taxon>unclassified sequences</taxon>
        <taxon>metagenomes</taxon>
        <taxon>ecological metagenomes</taxon>
    </lineage>
</organism>
<dbReference type="EMBL" id="UOEO01000155">
    <property type="protein sequence ID" value="VAW21059.1"/>
    <property type="molecule type" value="Genomic_DNA"/>
</dbReference>